<evidence type="ECO:0000256" key="4">
    <source>
        <dbReference type="ARBA" id="ARBA00023163"/>
    </source>
</evidence>
<dbReference type="FunFam" id="1.10.10.10:FF:000001">
    <property type="entry name" value="LysR family transcriptional regulator"/>
    <property type="match status" value="1"/>
</dbReference>
<dbReference type="KEGG" id="pca:Pcar_0071"/>
<dbReference type="Pfam" id="PF00126">
    <property type="entry name" value="HTH_1"/>
    <property type="match status" value="1"/>
</dbReference>
<keyword evidence="7" id="KW-1185">Reference proteome</keyword>
<gene>
    <name evidence="6" type="ordered locus">Pcar_0071</name>
</gene>
<proteinExistence type="inferred from homology"/>
<evidence type="ECO:0000313" key="7">
    <source>
        <dbReference type="Proteomes" id="UP000002534"/>
    </source>
</evidence>
<evidence type="ECO:0000256" key="1">
    <source>
        <dbReference type="ARBA" id="ARBA00009437"/>
    </source>
</evidence>
<evidence type="ECO:0000256" key="3">
    <source>
        <dbReference type="ARBA" id="ARBA00023125"/>
    </source>
</evidence>
<sequence>MDDMDSNALKIFLAVAEEGSVSRAAERLHCVQSNVTTRIRKLEADLGAELFHRTRKGMGLSAAGHLLLPYARSVTHLLHEARAALDPSSAPCGPLRLGAMDTAAVVHLPALLAGYHREYPDVDLQLSTGASGEMVQRVLDYSLEGAFVGGRVEHPDIVAEEVLCEELVMVTSSTEPVVDEESVLSVLVYRRGCSCRRKLEEWLKHTRRTPSRVVEMGALDAILGCVGAGMGITMLPRSFVTREPFRSLVHIHAVAPPFDRLPIQLIRRRDVQPSSAMHSFLGMARETLAAKS</sequence>
<evidence type="ECO:0000256" key="2">
    <source>
        <dbReference type="ARBA" id="ARBA00023015"/>
    </source>
</evidence>
<dbReference type="Pfam" id="PF03466">
    <property type="entry name" value="LysR_substrate"/>
    <property type="match status" value="1"/>
</dbReference>
<dbReference type="STRING" id="338963.Pcar_0071"/>
<dbReference type="SUPFAM" id="SSF53850">
    <property type="entry name" value="Periplasmic binding protein-like II"/>
    <property type="match status" value="1"/>
</dbReference>
<dbReference type="EMBL" id="CP000142">
    <property type="protein sequence ID" value="ABA87334.1"/>
    <property type="molecule type" value="Genomic_DNA"/>
</dbReference>
<reference evidence="6 7" key="2">
    <citation type="journal article" date="2012" name="BMC Genomics">
        <title>The genome of Pelobacter carbinolicus reveals surprising metabolic capabilities and physiological features.</title>
        <authorList>
            <person name="Aklujkar M."/>
            <person name="Haveman S.A."/>
            <person name="Didonato R.Jr."/>
            <person name="Chertkov O."/>
            <person name="Han C.S."/>
            <person name="Land M.L."/>
            <person name="Brown P."/>
            <person name="Lovley D.R."/>
        </authorList>
    </citation>
    <scope>NUCLEOTIDE SEQUENCE [LARGE SCALE GENOMIC DNA]</scope>
    <source>
        <strain evidence="7">DSM 2380 / NBRC 103641 / GraBd1</strain>
    </source>
</reference>
<dbReference type="InterPro" id="IPR005119">
    <property type="entry name" value="LysR_subst-bd"/>
</dbReference>
<evidence type="ECO:0000259" key="5">
    <source>
        <dbReference type="PROSITE" id="PS50931"/>
    </source>
</evidence>
<dbReference type="PROSITE" id="PS50931">
    <property type="entry name" value="HTH_LYSR"/>
    <property type="match status" value="1"/>
</dbReference>
<dbReference type="GO" id="GO:0000976">
    <property type="term" value="F:transcription cis-regulatory region binding"/>
    <property type="evidence" value="ECO:0007669"/>
    <property type="project" value="TreeGrafter"/>
</dbReference>
<dbReference type="Gene3D" id="1.10.10.10">
    <property type="entry name" value="Winged helix-like DNA-binding domain superfamily/Winged helix DNA-binding domain"/>
    <property type="match status" value="1"/>
</dbReference>
<dbReference type="HOGENOM" id="CLU_039613_6_1_7"/>
<keyword evidence="2" id="KW-0805">Transcription regulation</keyword>
<dbReference type="eggNOG" id="COG0583">
    <property type="taxonomic scope" value="Bacteria"/>
</dbReference>
<feature type="domain" description="HTH lysR-type" evidence="5">
    <location>
        <begin position="4"/>
        <end position="61"/>
    </location>
</feature>
<dbReference type="PRINTS" id="PR00039">
    <property type="entry name" value="HTHLYSR"/>
</dbReference>
<dbReference type="PANTHER" id="PTHR30126:SF40">
    <property type="entry name" value="HTH-TYPE TRANSCRIPTIONAL REGULATOR GLTR"/>
    <property type="match status" value="1"/>
</dbReference>
<evidence type="ECO:0000313" key="6">
    <source>
        <dbReference type="EMBL" id="ABA87334.1"/>
    </source>
</evidence>
<dbReference type="InterPro" id="IPR036388">
    <property type="entry name" value="WH-like_DNA-bd_sf"/>
</dbReference>
<dbReference type="InterPro" id="IPR036390">
    <property type="entry name" value="WH_DNA-bd_sf"/>
</dbReference>
<dbReference type="InterPro" id="IPR000847">
    <property type="entry name" value="LysR_HTH_N"/>
</dbReference>
<dbReference type="Gene3D" id="3.40.190.290">
    <property type="match status" value="1"/>
</dbReference>
<dbReference type="AlphaFoldDB" id="Q3A8F8"/>
<dbReference type="Proteomes" id="UP000002534">
    <property type="component" value="Chromosome"/>
</dbReference>
<dbReference type="CDD" id="cd08442">
    <property type="entry name" value="PBP2_YofA_SoxR_like"/>
    <property type="match status" value="1"/>
</dbReference>
<keyword evidence="4" id="KW-0804">Transcription</keyword>
<accession>Q3A8F8</accession>
<keyword evidence="3" id="KW-0238">DNA-binding</keyword>
<dbReference type="SUPFAM" id="SSF46785">
    <property type="entry name" value="Winged helix' DNA-binding domain"/>
    <property type="match status" value="1"/>
</dbReference>
<reference evidence="7" key="1">
    <citation type="submission" date="2005-10" db="EMBL/GenBank/DDBJ databases">
        <title>Complete sequence of Pelobacter carbinolicus DSM 2380.</title>
        <authorList>
            <person name="Copeland A."/>
            <person name="Lucas S."/>
            <person name="Lapidus A."/>
            <person name="Barry K."/>
            <person name="Detter J.C."/>
            <person name="Glavina T."/>
            <person name="Hammon N."/>
            <person name="Israni S."/>
            <person name="Pitluck S."/>
            <person name="Chertkov O."/>
            <person name="Schmutz J."/>
            <person name="Larimer F."/>
            <person name="Land M."/>
            <person name="Kyrpides N."/>
            <person name="Ivanova N."/>
            <person name="Richardson P."/>
        </authorList>
    </citation>
    <scope>NUCLEOTIDE SEQUENCE [LARGE SCALE GENOMIC DNA]</scope>
    <source>
        <strain evidence="7">DSM 2380 / NBRC 103641 / GraBd1</strain>
    </source>
</reference>
<protein>
    <submittedName>
        <fullName evidence="6">Helix-turn-helix transcriptional regulator, LysR family</fullName>
    </submittedName>
</protein>
<organism evidence="6 7">
    <name type="scientific">Syntrophotalea carbinolica (strain DSM 2380 / NBRC 103641 / GraBd1)</name>
    <name type="common">Pelobacter carbinolicus</name>
    <dbReference type="NCBI Taxonomy" id="338963"/>
    <lineage>
        <taxon>Bacteria</taxon>
        <taxon>Pseudomonadati</taxon>
        <taxon>Thermodesulfobacteriota</taxon>
        <taxon>Desulfuromonadia</taxon>
        <taxon>Desulfuromonadales</taxon>
        <taxon>Syntrophotaleaceae</taxon>
        <taxon>Syntrophotalea</taxon>
    </lineage>
</organism>
<dbReference type="PANTHER" id="PTHR30126">
    <property type="entry name" value="HTH-TYPE TRANSCRIPTIONAL REGULATOR"/>
    <property type="match status" value="1"/>
</dbReference>
<name>Q3A8F8_SYNC1</name>
<comment type="similarity">
    <text evidence="1">Belongs to the LysR transcriptional regulatory family.</text>
</comment>
<dbReference type="GO" id="GO:0003700">
    <property type="term" value="F:DNA-binding transcription factor activity"/>
    <property type="evidence" value="ECO:0007669"/>
    <property type="project" value="InterPro"/>
</dbReference>